<accession>A0A135UHC1</accession>
<dbReference type="AlphaFoldDB" id="A0A135UHC1"/>
<evidence type="ECO:0000313" key="3">
    <source>
        <dbReference type="Proteomes" id="UP000070121"/>
    </source>
</evidence>
<reference evidence="2 3" key="1">
    <citation type="submission" date="2014-02" db="EMBL/GenBank/DDBJ databases">
        <title>The genome sequence of Colletotrichum salicis CBS 607.94.</title>
        <authorList>
            <person name="Baroncelli R."/>
            <person name="Thon M.R."/>
        </authorList>
    </citation>
    <scope>NUCLEOTIDE SEQUENCE [LARGE SCALE GENOMIC DNA]</scope>
    <source>
        <strain evidence="2 3">CBS 607.94</strain>
    </source>
</reference>
<feature type="compositionally biased region" description="Acidic residues" evidence="1">
    <location>
        <begin position="334"/>
        <end position="345"/>
    </location>
</feature>
<name>A0A135UHC1_9PEZI</name>
<organism evidence="2 3">
    <name type="scientific">Colletotrichum salicis</name>
    <dbReference type="NCBI Taxonomy" id="1209931"/>
    <lineage>
        <taxon>Eukaryota</taxon>
        <taxon>Fungi</taxon>
        <taxon>Dikarya</taxon>
        <taxon>Ascomycota</taxon>
        <taxon>Pezizomycotina</taxon>
        <taxon>Sordariomycetes</taxon>
        <taxon>Hypocreomycetidae</taxon>
        <taxon>Glomerellales</taxon>
        <taxon>Glomerellaceae</taxon>
        <taxon>Colletotrichum</taxon>
        <taxon>Colletotrichum acutatum species complex</taxon>
    </lineage>
</organism>
<dbReference type="OrthoDB" id="20872at2759"/>
<keyword evidence="3" id="KW-1185">Reference proteome</keyword>
<proteinExistence type="predicted"/>
<gene>
    <name evidence="2" type="ORF">CSAL01_07311</name>
</gene>
<dbReference type="Proteomes" id="UP000070121">
    <property type="component" value="Unassembled WGS sequence"/>
</dbReference>
<evidence type="ECO:0000256" key="1">
    <source>
        <dbReference type="SAM" id="MobiDB-lite"/>
    </source>
</evidence>
<feature type="region of interest" description="Disordered" evidence="1">
    <location>
        <begin position="135"/>
        <end position="154"/>
    </location>
</feature>
<feature type="compositionally biased region" description="Polar residues" evidence="1">
    <location>
        <begin position="317"/>
        <end position="330"/>
    </location>
</feature>
<sequence>MDSLKNEEFADTNYLIGLFLDAATGETPHVGASLAARLTEGTIAVFQDINKSLIDRAKERQDLQSYSISLGRSFDRLRLWSAGIGLTLTETSKLIVTVQHLGLLASTRVTGPLGKTQSPECFTNNVKELRQLIQEAEDEQRDSESSTGSSEYEDDDIIQVTADLEADTRSLMDLDAMLSEPILDTTTGHMRRSLASLESSTYKWEPHVLYSQIISKRFPKANEDLIHSLGKANYERFLRGKEQRDSNLWVQLMFDGQDEPLLLDQIRDSDAASSKFQDSGLGSSIPSSHAETIMSCHGGHLEEISLAVLPSNPDAETASQTSDTSQQDKTPGSEVEEANSDEEIGNADLTNTTESERSAEMSEAINAVINKVTEHDVEATKDLILLMKVWRSDKLSLKELYPRATSILSDAPELAESFKKLVPEAARDWVRTRARRQVGPRKVSNISA</sequence>
<feature type="region of interest" description="Disordered" evidence="1">
    <location>
        <begin position="313"/>
        <end position="360"/>
    </location>
</feature>
<dbReference type="EMBL" id="JFFI01001458">
    <property type="protein sequence ID" value="KXH59792.1"/>
    <property type="molecule type" value="Genomic_DNA"/>
</dbReference>
<protein>
    <submittedName>
        <fullName evidence="2">Uncharacterized protein</fullName>
    </submittedName>
</protein>
<dbReference type="STRING" id="1209931.A0A135UHC1"/>
<evidence type="ECO:0000313" key="2">
    <source>
        <dbReference type="EMBL" id="KXH59792.1"/>
    </source>
</evidence>
<comment type="caution">
    <text evidence="2">The sequence shown here is derived from an EMBL/GenBank/DDBJ whole genome shotgun (WGS) entry which is preliminary data.</text>
</comment>